<reference evidence="13" key="1">
    <citation type="submission" date="2011-08" db="EMBL/GenBank/DDBJ databases">
        <authorList>
            <person name="Rombauts S."/>
        </authorList>
    </citation>
    <scope>NUCLEOTIDE SEQUENCE</scope>
    <source>
        <strain evidence="13">London</strain>
    </source>
</reference>
<feature type="domain" description="SLC41A/MgtE integral membrane" evidence="11">
    <location>
        <begin position="319"/>
        <end position="455"/>
    </location>
</feature>
<evidence type="ECO:0000256" key="7">
    <source>
        <dbReference type="ARBA" id="ARBA00023065"/>
    </source>
</evidence>
<proteinExistence type="inferred from homology"/>
<evidence type="ECO:0000256" key="10">
    <source>
        <dbReference type="SAM" id="Phobius"/>
    </source>
</evidence>
<evidence type="ECO:0000256" key="6">
    <source>
        <dbReference type="ARBA" id="ARBA00022989"/>
    </source>
</evidence>
<keyword evidence="4 10" id="KW-0812">Transmembrane</keyword>
<evidence type="ECO:0000313" key="13">
    <source>
        <dbReference type="Proteomes" id="UP000015104"/>
    </source>
</evidence>
<dbReference type="OrthoDB" id="5791097at2759"/>
<evidence type="ECO:0000256" key="1">
    <source>
        <dbReference type="ARBA" id="ARBA00004141"/>
    </source>
</evidence>
<evidence type="ECO:0000259" key="11">
    <source>
        <dbReference type="Pfam" id="PF01769"/>
    </source>
</evidence>
<feature type="transmembrane region" description="Helical" evidence="10">
    <location>
        <begin position="497"/>
        <end position="515"/>
    </location>
</feature>
<comment type="similarity">
    <text evidence="2">Belongs to the SLC41A transporter family.</text>
</comment>
<dbReference type="PANTHER" id="PTHR16228:SF7">
    <property type="entry name" value="SLC41A_MGTE INTEGRAL MEMBRANE DOMAIN-CONTAINING PROTEIN"/>
    <property type="match status" value="1"/>
</dbReference>
<keyword evidence="6 10" id="KW-1133">Transmembrane helix</keyword>
<evidence type="ECO:0000256" key="4">
    <source>
        <dbReference type="ARBA" id="ARBA00022692"/>
    </source>
</evidence>
<feature type="region of interest" description="Disordered" evidence="9">
    <location>
        <begin position="219"/>
        <end position="247"/>
    </location>
</feature>
<keyword evidence="3" id="KW-0813">Transport</keyword>
<feature type="compositionally biased region" description="Polar residues" evidence="9">
    <location>
        <begin position="220"/>
        <end position="230"/>
    </location>
</feature>
<evidence type="ECO:0000256" key="3">
    <source>
        <dbReference type="ARBA" id="ARBA00022448"/>
    </source>
</evidence>
<dbReference type="GO" id="GO:0008324">
    <property type="term" value="F:monoatomic cation transmembrane transporter activity"/>
    <property type="evidence" value="ECO:0007669"/>
    <property type="project" value="InterPro"/>
</dbReference>
<dbReference type="InterPro" id="IPR036739">
    <property type="entry name" value="SLC41_membr_dom_sf"/>
</dbReference>
<dbReference type="InterPro" id="IPR006667">
    <property type="entry name" value="SLC41_membr_dom"/>
</dbReference>
<protein>
    <recommendedName>
        <fullName evidence="11">SLC41A/MgtE integral membrane domain-containing protein</fullName>
    </recommendedName>
</protein>
<feature type="compositionally biased region" description="Low complexity" evidence="9">
    <location>
        <begin position="32"/>
        <end position="48"/>
    </location>
</feature>
<evidence type="ECO:0000256" key="8">
    <source>
        <dbReference type="ARBA" id="ARBA00023136"/>
    </source>
</evidence>
<dbReference type="FunFam" id="1.10.357.20:FF:000001">
    <property type="entry name" value="Solute carrier family 41 member 2"/>
    <property type="match status" value="1"/>
</dbReference>
<gene>
    <name evidence="12" type="primary">107371330</name>
</gene>
<keyword evidence="8 10" id="KW-0472">Membrane</keyword>
<keyword evidence="7" id="KW-0406">Ion transport</keyword>
<dbReference type="SUPFAM" id="SSF161093">
    <property type="entry name" value="MgtE membrane domain-like"/>
    <property type="match status" value="2"/>
</dbReference>
<dbReference type="EMBL" id="CAEY01000835">
    <property type="status" value="NOT_ANNOTATED_CDS"/>
    <property type="molecule type" value="Genomic_DNA"/>
</dbReference>
<accession>T1JXT4</accession>
<feature type="domain" description="SLC41A/MgtE integral membrane" evidence="11">
    <location>
        <begin position="533"/>
        <end position="676"/>
    </location>
</feature>
<dbReference type="eggNOG" id="KOG3788">
    <property type="taxonomic scope" value="Eukaryota"/>
</dbReference>
<feature type="transmembrane region" description="Helical" evidence="10">
    <location>
        <begin position="360"/>
        <end position="385"/>
    </location>
</feature>
<comment type="subcellular location">
    <subcellularLocation>
        <location evidence="1">Membrane</location>
        <topology evidence="1">Multi-pass membrane protein</topology>
    </subcellularLocation>
</comment>
<dbReference type="AlphaFoldDB" id="T1JXT4"/>
<dbReference type="EnsemblMetazoa" id="tetur02g13160.1">
    <property type="protein sequence ID" value="tetur02g13160.1"/>
    <property type="gene ID" value="tetur02g13160"/>
</dbReference>
<evidence type="ECO:0000256" key="5">
    <source>
        <dbReference type="ARBA" id="ARBA00022842"/>
    </source>
</evidence>
<dbReference type="KEGG" id="tut:107371330"/>
<dbReference type="Gene3D" id="1.10.357.20">
    <property type="entry name" value="SLC41 divalent cation transporters, integral membrane domain"/>
    <property type="match status" value="2"/>
</dbReference>
<sequence>MLPSIPFRARSYSLTISENQLTNGSGDRRRSISNQLSNNNNNNYPCSSTVPTSNLQSKPIKSLKPVKTSTVSTTIKGNHLIQSKNNNEKHSNLNCARENCNLQQMESPTTQQQQQQPIVSFAKTCYDNPIMLQPKCNGSLMISLDPKDLYKQQINISTSATPTEAQSVTFANNIINDSNNNNNNRIPYICETKFTPSNVINRSSTELVKIRTESLKVELDTNNNSSSSPHQLCPPTGGGLSPVDSDRKSRSFSAFSGISHNSGRRKSTLLRDESPYKALRELIIPCLIAGFGNVATGVIFAHVQTWAVFENVPQLNILVPALLGLKGNVEMTLASRLSTHANLGDLDDKMARKKLITSNMALVQTQASTVGFFAPLLALAVSYIWPSDGSDLTLHEAILLIAGSVLTANIANLFLGSLMCGVIVASRHLKINPDNIATPIAASFGDLTTMALLAYISHLLFSIIHIPWIQVVILGGIMTFIPFLVMFARKLAVTRKLLITGWFPICGAMILQITGGKIMENSLDQFTKLAAFQPVINGVGGNLAAVQTSRISTYLHRRTVKKQLPDPDNELCTYPGRIFFNLDSDHTIMARFLLLLSIPSHLLFIFVIKLVRDHFTMTGTFLTVYMIAAVIQVSILIQVSYTLVHFIWRKGFNPDNSALPFLTAFGDLIGSVLLALAFTLLSALGDVNALQPIPSLSFGVKEHSFGSL</sequence>
<dbReference type="Proteomes" id="UP000015104">
    <property type="component" value="Unassembled WGS sequence"/>
</dbReference>
<reference evidence="12" key="2">
    <citation type="submission" date="2015-06" db="UniProtKB">
        <authorList>
            <consortium name="EnsemblMetazoa"/>
        </authorList>
    </citation>
    <scope>IDENTIFICATION</scope>
</reference>
<feature type="transmembrane region" description="Helical" evidence="10">
    <location>
        <begin position="436"/>
        <end position="456"/>
    </location>
</feature>
<organism evidence="12 13">
    <name type="scientific">Tetranychus urticae</name>
    <name type="common">Two-spotted spider mite</name>
    <dbReference type="NCBI Taxonomy" id="32264"/>
    <lineage>
        <taxon>Eukaryota</taxon>
        <taxon>Metazoa</taxon>
        <taxon>Ecdysozoa</taxon>
        <taxon>Arthropoda</taxon>
        <taxon>Chelicerata</taxon>
        <taxon>Arachnida</taxon>
        <taxon>Acari</taxon>
        <taxon>Acariformes</taxon>
        <taxon>Trombidiformes</taxon>
        <taxon>Prostigmata</taxon>
        <taxon>Eleutherengona</taxon>
        <taxon>Raphignathae</taxon>
        <taxon>Tetranychoidea</taxon>
        <taxon>Tetranychidae</taxon>
        <taxon>Tetranychus</taxon>
    </lineage>
</organism>
<feature type="transmembrane region" description="Helical" evidence="10">
    <location>
        <begin position="588"/>
        <end position="611"/>
    </location>
</feature>
<dbReference type="GO" id="GO:0005886">
    <property type="term" value="C:plasma membrane"/>
    <property type="evidence" value="ECO:0007669"/>
    <property type="project" value="TreeGrafter"/>
</dbReference>
<dbReference type="PANTHER" id="PTHR16228">
    <property type="entry name" value="DIVALENT CATION TRANSPORTER SOLUTE CARRIER FAMILY 41"/>
    <property type="match status" value="1"/>
</dbReference>
<dbReference type="OMA" id="SDHAIMA"/>
<feature type="transmembrane region" description="Helical" evidence="10">
    <location>
        <begin position="397"/>
        <end position="424"/>
    </location>
</feature>
<dbReference type="HOGENOM" id="CLU_389969_0_0_1"/>
<feature type="transmembrane region" description="Helical" evidence="10">
    <location>
        <begin position="623"/>
        <end position="648"/>
    </location>
</feature>
<evidence type="ECO:0000256" key="2">
    <source>
        <dbReference type="ARBA" id="ARBA00009749"/>
    </source>
</evidence>
<dbReference type="Pfam" id="PF01769">
    <property type="entry name" value="MgtE"/>
    <property type="match status" value="2"/>
</dbReference>
<name>T1JXT4_TETUR</name>
<feature type="region of interest" description="Disordered" evidence="9">
    <location>
        <begin position="20"/>
        <end position="57"/>
    </location>
</feature>
<evidence type="ECO:0000256" key="9">
    <source>
        <dbReference type="SAM" id="MobiDB-lite"/>
    </source>
</evidence>
<keyword evidence="5" id="KW-0460">Magnesium</keyword>
<dbReference type="InterPro" id="IPR045349">
    <property type="entry name" value="SLC41A1-3"/>
</dbReference>
<feature type="transmembrane region" description="Helical" evidence="10">
    <location>
        <begin position="462"/>
        <end position="485"/>
    </location>
</feature>
<evidence type="ECO:0000313" key="12">
    <source>
        <dbReference type="EnsemblMetazoa" id="tetur02g13160.1"/>
    </source>
</evidence>
<feature type="transmembrane region" description="Helical" evidence="10">
    <location>
        <begin position="668"/>
        <end position="687"/>
    </location>
</feature>
<keyword evidence="13" id="KW-1185">Reference proteome</keyword>